<dbReference type="Gene3D" id="3.40.50.300">
    <property type="entry name" value="P-loop containing nucleotide triphosphate hydrolases"/>
    <property type="match status" value="1"/>
</dbReference>
<evidence type="ECO:0000259" key="10">
    <source>
        <dbReference type="Pfam" id="PF21694"/>
    </source>
</evidence>
<keyword evidence="6" id="KW-0239">DNA-directed DNA polymerase</keyword>
<proteinExistence type="inferred from homology"/>
<comment type="similarity">
    <text evidence="7">Belongs to the DNA polymerase HolA subunit family.</text>
</comment>
<dbReference type="InterPro" id="IPR010372">
    <property type="entry name" value="DNA_pol3_delta_N"/>
</dbReference>
<dbReference type="PANTHER" id="PTHR34388:SF1">
    <property type="entry name" value="DNA POLYMERASE III SUBUNIT DELTA"/>
    <property type="match status" value="1"/>
</dbReference>
<evidence type="ECO:0000256" key="2">
    <source>
        <dbReference type="ARBA" id="ARBA00017703"/>
    </source>
</evidence>
<dbReference type="GO" id="GO:0003887">
    <property type="term" value="F:DNA-directed DNA polymerase activity"/>
    <property type="evidence" value="ECO:0007669"/>
    <property type="project" value="UniProtKB-KW"/>
</dbReference>
<dbReference type="Pfam" id="PF21694">
    <property type="entry name" value="DNA_pol3_delta_C"/>
    <property type="match status" value="1"/>
</dbReference>
<keyword evidence="3" id="KW-0808">Transferase</keyword>
<dbReference type="Gene3D" id="1.10.8.60">
    <property type="match status" value="1"/>
</dbReference>
<evidence type="ECO:0000256" key="4">
    <source>
        <dbReference type="ARBA" id="ARBA00022695"/>
    </source>
</evidence>
<dbReference type="EMBL" id="QMFB01000003">
    <property type="protein sequence ID" value="RAV21813.1"/>
    <property type="molecule type" value="Genomic_DNA"/>
</dbReference>
<dbReference type="Gene3D" id="1.20.272.10">
    <property type="match status" value="1"/>
</dbReference>
<dbReference type="OrthoDB" id="9775929at2"/>
<evidence type="ECO:0000256" key="5">
    <source>
        <dbReference type="ARBA" id="ARBA00022705"/>
    </source>
</evidence>
<feature type="domain" description="DNA polymerase III delta N-terminal" evidence="9">
    <location>
        <begin position="21"/>
        <end position="137"/>
    </location>
</feature>
<dbReference type="Pfam" id="PF06144">
    <property type="entry name" value="DNA_pol3_delta"/>
    <property type="match status" value="1"/>
</dbReference>
<dbReference type="GO" id="GO:0009360">
    <property type="term" value="C:DNA polymerase III complex"/>
    <property type="evidence" value="ECO:0007669"/>
    <property type="project" value="InterPro"/>
</dbReference>
<dbReference type="AlphaFoldDB" id="A0A329MT03"/>
<evidence type="ECO:0000256" key="3">
    <source>
        <dbReference type="ARBA" id="ARBA00022679"/>
    </source>
</evidence>
<keyword evidence="12" id="KW-1185">Reference proteome</keyword>
<keyword evidence="4" id="KW-0548">Nucleotidyltransferase</keyword>
<dbReference type="Proteomes" id="UP000250369">
    <property type="component" value="Unassembled WGS sequence"/>
</dbReference>
<sequence>MAEIGTRKGQGNRSPLPVTVCYGAETYLLQRWVAALIERNVDEEHRELAVTKYDLAETPLDVVLDDAETLPFFVPRKVIVASRATFFTAAKESGKIEHRLDRLQEYAKAPAEHTIIVFTVEAEKLDERKKLVKTFKELGAVQAFAALSAEELNRWAVRQAEELGFSFGPGAAELLVLYTGGQLQPMASEMDKLSLFAGRGGTVTKATVDELVARSTEQNVFLLIEEIVQRRIEKAFAILYELLKQREEPIKIAVLMARQFRLIWQVKDLERQGYSQQQIAGHLGSHPFPIKLASEQGRKYDNERLQRIMTLLAELDFNIKSGRIEKVLGLEMFILHIAA</sequence>
<feature type="domain" description="DNA polymerase III delta subunit-like C-terminal" evidence="10">
    <location>
        <begin position="217"/>
        <end position="336"/>
    </location>
</feature>
<protein>
    <recommendedName>
        <fullName evidence="2">DNA polymerase III subunit delta</fullName>
        <ecNumber evidence="1">2.7.7.7</ecNumber>
    </recommendedName>
</protein>
<dbReference type="SUPFAM" id="SSF48019">
    <property type="entry name" value="post-AAA+ oligomerization domain-like"/>
    <property type="match status" value="1"/>
</dbReference>
<evidence type="ECO:0000256" key="6">
    <source>
        <dbReference type="ARBA" id="ARBA00022932"/>
    </source>
</evidence>
<evidence type="ECO:0000256" key="8">
    <source>
        <dbReference type="ARBA" id="ARBA00049244"/>
    </source>
</evidence>
<comment type="caution">
    <text evidence="11">The sequence shown here is derived from an EMBL/GenBank/DDBJ whole genome shotgun (WGS) entry which is preliminary data.</text>
</comment>
<dbReference type="GO" id="GO:0006261">
    <property type="term" value="P:DNA-templated DNA replication"/>
    <property type="evidence" value="ECO:0007669"/>
    <property type="project" value="TreeGrafter"/>
</dbReference>
<accession>A0A329MT03</accession>
<organism evidence="11 12">
    <name type="scientific">Paenibacillus contaminans</name>
    <dbReference type="NCBI Taxonomy" id="450362"/>
    <lineage>
        <taxon>Bacteria</taxon>
        <taxon>Bacillati</taxon>
        <taxon>Bacillota</taxon>
        <taxon>Bacilli</taxon>
        <taxon>Bacillales</taxon>
        <taxon>Paenibacillaceae</taxon>
        <taxon>Paenibacillus</taxon>
    </lineage>
</organism>
<dbReference type="NCBIfam" id="TIGR01128">
    <property type="entry name" value="holA"/>
    <property type="match status" value="1"/>
</dbReference>
<evidence type="ECO:0000256" key="7">
    <source>
        <dbReference type="ARBA" id="ARBA00034754"/>
    </source>
</evidence>
<dbReference type="InterPro" id="IPR008921">
    <property type="entry name" value="DNA_pol3_clamp-load_cplx_C"/>
</dbReference>
<reference evidence="11 12" key="1">
    <citation type="journal article" date="2009" name="Int. J. Syst. Evol. Microbiol.">
        <title>Paenibacillus contaminans sp. nov., isolated from a contaminated laboratory plate.</title>
        <authorList>
            <person name="Chou J.H."/>
            <person name="Lee J.H."/>
            <person name="Lin M.C."/>
            <person name="Chang P.S."/>
            <person name="Arun A.B."/>
            <person name="Young C.C."/>
            <person name="Chen W.M."/>
        </authorList>
    </citation>
    <scope>NUCLEOTIDE SEQUENCE [LARGE SCALE GENOMIC DNA]</scope>
    <source>
        <strain evidence="11 12">CKOBP-6</strain>
    </source>
</reference>
<dbReference type="RefSeq" id="WP_113030124.1">
    <property type="nucleotide sequence ID" value="NZ_QMFB01000003.1"/>
</dbReference>
<evidence type="ECO:0000256" key="1">
    <source>
        <dbReference type="ARBA" id="ARBA00012417"/>
    </source>
</evidence>
<gene>
    <name evidence="11" type="ORF">DQG23_07070</name>
</gene>
<dbReference type="GO" id="GO:0003677">
    <property type="term" value="F:DNA binding"/>
    <property type="evidence" value="ECO:0007669"/>
    <property type="project" value="InterPro"/>
</dbReference>
<name>A0A329MT03_9BACL</name>
<comment type="catalytic activity">
    <reaction evidence="8">
        <text>DNA(n) + a 2'-deoxyribonucleoside 5'-triphosphate = DNA(n+1) + diphosphate</text>
        <dbReference type="Rhea" id="RHEA:22508"/>
        <dbReference type="Rhea" id="RHEA-COMP:17339"/>
        <dbReference type="Rhea" id="RHEA-COMP:17340"/>
        <dbReference type="ChEBI" id="CHEBI:33019"/>
        <dbReference type="ChEBI" id="CHEBI:61560"/>
        <dbReference type="ChEBI" id="CHEBI:173112"/>
        <dbReference type="EC" id="2.7.7.7"/>
    </reaction>
</comment>
<dbReference type="InterPro" id="IPR005790">
    <property type="entry name" value="DNA_polIII_delta"/>
</dbReference>
<dbReference type="SUPFAM" id="SSF52540">
    <property type="entry name" value="P-loop containing nucleoside triphosphate hydrolases"/>
    <property type="match status" value="1"/>
</dbReference>
<dbReference type="EC" id="2.7.7.7" evidence="1"/>
<dbReference type="InterPro" id="IPR048466">
    <property type="entry name" value="DNA_pol3_delta-like_C"/>
</dbReference>
<evidence type="ECO:0000313" key="11">
    <source>
        <dbReference type="EMBL" id="RAV21813.1"/>
    </source>
</evidence>
<dbReference type="InterPro" id="IPR027417">
    <property type="entry name" value="P-loop_NTPase"/>
</dbReference>
<evidence type="ECO:0000259" key="9">
    <source>
        <dbReference type="Pfam" id="PF06144"/>
    </source>
</evidence>
<keyword evidence="5" id="KW-0235">DNA replication</keyword>
<dbReference type="PANTHER" id="PTHR34388">
    <property type="entry name" value="DNA POLYMERASE III SUBUNIT DELTA"/>
    <property type="match status" value="1"/>
</dbReference>
<evidence type="ECO:0000313" key="12">
    <source>
        <dbReference type="Proteomes" id="UP000250369"/>
    </source>
</evidence>